<reference evidence="2" key="1">
    <citation type="submission" date="2015-07" db="EMBL/GenBank/DDBJ databases">
        <title>Discovery of a poly(ethylene terephthalate assimilation.</title>
        <authorList>
            <person name="Yoshida S."/>
            <person name="Hiraga K."/>
            <person name="Takehana T."/>
            <person name="Taniguchi I."/>
            <person name="Yamaji H."/>
            <person name="Maeda Y."/>
            <person name="Toyohara K."/>
            <person name="Miyamoto K."/>
            <person name="Kimura Y."/>
            <person name="Oda K."/>
        </authorList>
    </citation>
    <scope>NUCLEOTIDE SEQUENCE [LARGE SCALE GENOMIC DNA]</scope>
    <source>
        <strain evidence="2">NBRC 110686 / TISTR 2288 / 201-F6</strain>
    </source>
</reference>
<protein>
    <submittedName>
        <fullName evidence="1">Uncharacterized protein</fullName>
    </submittedName>
</protein>
<name>A0A0K8NZF9_PISS1</name>
<accession>A0A0K8NZF9</accession>
<dbReference type="STRING" id="1547922.ISF6_1565"/>
<keyword evidence="2" id="KW-1185">Reference proteome</keyword>
<dbReference type="AlphaFoldDB" id="A0A0K8NZF9"/>
<comment type="caution">
    <text evidence="1">The sequence shown here is derived from an EMBL/GenBank/DDBJ whole genome shotgun (WGS) entry which is preliminary data.</text>
</comment>
<proteinExistence type="predicted"/>
<evidence type="ECO:0000313" key="1">
    <source>
        <dbReference type="EMBL" id="GAP35792.1"/>
    </source>
</evidence>
<reference evidence="1 2" key="2">
    <citation type="journal article" date="2016" name="Science">
        <title>A bacterium that degrades and assimilates poly(ethylene terephthalate).</title>
        <authorList>
            <person name="Yoshida S."/>
            <person name="Hiraga K."/>
            <person name="Takehana T."/>
            <person name="Taniguchi I."/>
            <person name="Yamaji H."/>
            <person name="Maeda Y."/>
            <person name="Toyohara K."/>
            <person name="Miyamoto K."/>
            <person name="Kimura Y."/>
            <person name="Oda K."/>
        </authorList>
    </citation>
    <scope>NUCLEOTIDE SEQUENCE [LARGE SCALE GENOMIC DNA]</scope>
    <source>
        <strain evidence="2">NBRC 110686 / TISTR 2288 / 201-F6</strain>
    </source>
</reference>
<dbReference type="Proteomes" id="UP000037660">
    <property type="component" value="Unassembled WGS sequence"/>
</dbReference>
<sequence length="97" mass="10288">MRWLAGLGLAWRGGSGWSDRDGVGGPLPLHVLRAFGPPPLLTWKGPTHPAAQARLVGARSTSRADSLLVRHRQAPTSDGRAAGVGFRWSSVVLFPAL</sequence>
<organism evidence="1 2">
    <name type="scientific">Piscinibacter sakaiensis</name>
    <name type="common">Ideonella sakaiensis</name>
    <dbReference type="NCBI Taxonomy" id="1547922"/>
    <lineage>
        <taxon>Bacteria</taxon>
        <taxon>Pseudomonadati</taxon>
        <taxon>Pseudomonadota</taxon>
        <taxon>Betaproteobacteria</taxon>
        <taxon>Burkholderiales</taxon>
        <taxon>Sphaerotilaceae</taxon>
        <taxon>Piscinibacter</taxon>
    </lineage>
</organism>
<dbReference type="EMBL" id="BBYR01000028">
    <property type="protein sequence ID" value="GAP35792.1"/>
    <property type="molecule type" value="Genomic_DNA"/>
</dbReference>
<gene>
    <name evidence="1" type="ORF">ISF6_1565</name>
</gene>
<evidence type="ECO:0000313" key="2">
    <source>
        <dbReference type="Proteomes" id="UP000037660"/>
    </source>
</evidence>